<name>A0ACB9L1N3_9MYRT</name>
<dbReference type="EMBL" id="CM042891">
    <property type="protein sequence ID" value="KAI4303429.1"/>
    <property type="molecule type" value="Genomic_DNA"/>
</dbReference>
<organism evidence="1 2">
    <name type="scientific">Melastoma candidum</name>
    <dbReference type="NCBI Taxonomy" id="119954"/>
    <lineage>
        <taxon>Eukaryota</taxon>
        <taxon>Viridiplantae</taxon>
        <taxon>Streptophyta</taxon>
        <taxon>Embryophyta</taxon>
        <taxon>Tracheophyta</taxon>
        <taxon>Spermatophyta</taxon>
        <taxon>Magnoliopsida</taxon>
        <taxon>eudicotyledons</taxon>
        <taxon>Gunneridae</taxon>
        <taxon>Pentapetalae</taxon>
        <taxon>rosids</taxon>
        <taxon>malvids</taxon>
        <taxon>Myrtales</taxon>
        <taxon>Melastomataceae</taxon>
        <taxon>Melastomatoideae</taxon>
        <taxon>Melastomateae</taxon>
        <taxon>Melastoma</taxon>
    </lineage>
</organism>
<proteinExistence type="predicted"/>
<evidence type="ECO:0000313" key="2">
    <source>
        <dbReference type="Proteomes" id="UP001057402"/>
    </source>
</evidence>
<reference evidence="2" key="1">
    <citation type="journal article" date="2023" name="Front. Plant Sci.">
        <title>Chromosomal-level genome assembly of Melastoma candidum provides insights into trichome evolution.</title>
        <authorList>
            <person name="Zhong Y."/>
            <person name="Wu W."/>
            <person name="Sun C."/>
            <person name="Zou P."/>
            <person name="Liu Y."/>
            <person name="Dai S."/>
            <person name="Zhou R."/>
        </authorList>
    </citation>
    <scope>NUCLEOTIDE SEQUENCE [LARGE SCALE GENOMIC DNA]</scope>
</reference>
<gene>
    <name evidence="1" type="ORF">MLD38_039061</name>
</gene>
<dbReference type="Proteomes" id="UP001057402">
    <property type="component" value="Chromosome 12"/>
</dbReference>
<evidence type="ECO:0000313" key="1">
    <source>
        <dbReference type="EMBL" id="KAI4303429.1"/>
    </source>
</evidence>
<accession>A0ACB9L1N3</accession>
<comment type="caution">
    <text evidence="1">The sequence shown here is derived from an EMBL/GenBank/DDBJ whole genome shotgun (WGS) entry which is preliminary data.</text>
</comment>
<sequence length="153" mass="17873">MKINKSTGFAFVYFDNEQDAADAIRGLDNMPFGYDRRKLSIKWAKVGRGRHGDGCSKILGCVVSVEYALKDVGERDDRFYSPRRRNHGRHRDSPYRRSPSRFFNSRPSPNYDRAHNPVYDRYSSGPSNQRCSTPDYSRNRSPEYGLYRWCVMI</sequence>
<keyword evidence="2" id="KW-1185">Reference proteome</keyword>
<protein>
    <submittedName>
        <fullName evidence="1">Uncharacterized protein</fullName>
    </submittedName>
</protein>